<accession>A0A9Q8UWJ5</accession>
<keyword evidence="3" id="KW-1185">Reference proteome</keyword>
<keyword evidence="2" id="KW-0808">Transferase</keyword>
<evidence type="ECO:0000256" key="1">
    <source>
        <dbReference type="SAM" id="MobiDB-lite"/>
    </source>
</evidence>
<dbReference type="AlphaFoldDB" id="A0A9Q8UWJ5"/>
<sequence>MTTTARSDFAQKPAMNSDKEERAYHDDAGSNYILPKDAKEHVRLEDQARALETVMSGNIFHAPVNEAKVTKVLDIGCGTGYVTDKLARRFPKAEVYGLDLSPVPTLREQRANVQYLRGNVLTQQPTLWTGSAGPVLDQDEAVFDYIFSRLLIAGMTDWHGLLKKEFAMLDSGGYLEHHEVDFTIFGAGGKVAHDGPLEIIKALGIEQHAGTKMRDWFEDAGFVDVVVHKYQLSFGGAHETDPAMKEVGEFWYRDMREAFEASMYGAAQRLGKPIEEAQAEIDKYHALVKPDVGNYTMMYAVYGRKP</sequence>
<dbReference type="Gene3D" id="3.40.50.150">
    <property type="entry name" value="Vaccinia Virus protein VP39"/>
    <property type="match status" value="1"/>
</dbReference>
<dbReference type="KEGG" id="ffu:CLAFUR5_14295"/>
<dbReference type="GeneID" id="71994173"/>
<keyword evidence="2" id="KW-0489">Methyltransferase</keyword>
<feature type="compositionally biased region" description="Basic and acidic residues" evidence="1">
    <location>
        <begin position="17"/>
        <end position="28"/>
    </location>
</feature>
<organism evidence="2 3">
    <name type="scientific">Passalora fulva</name>
    <name type="common">Tomato leaf mold</name>
    <name type="synonym">Cladosporium fulvum</name>
    <dbReference type="NCBI Taxonomy" id="5499"/>
    <lineage>
        <taxon>Eukaryota</taxon>
        <taxon>Fungi</taxon>
        <taxon>Dikarya</taxon>
        <taxon>Ascomycota</taxon>
        <taxon>Pezizomycotina</taxon>
        <taxon>Dothideomycetes</taxon>
        <taxon>Dothideomycetidae</taxon>
        <taxon>Mycosphaerellales</taxon>
        <taxon>Mycosphaerellaceae</taxon>
        <taxon>Fulvia</taxon>
    </lineage>
</organism>
<dbReference type="PANTHER" id="PTHR43591:SF10">
    <property type="entry name" value="ABC TRANSMEMBRANE TYPE-1 DOMAIN-CONTAINING PROTEIN-RELATED"/>
    <property type="match status" value="1"/>
</dbReference>
<dbReference type="RefSeq" id="XP_047769338.1">
    <property type="nucleotide sequence ID" value="XM_047913443.1"/>
</dbReference>
<gene>
    <name evidence="2" type="ORF">CLAFUR5_14295</name>
</gene>
<proteinExistence type="predicted"/>
<dbReference type="PANTHER" id="PTHR43591">
    <property type="entry name" value="METHYLTRANSFERASE"/>
    <property type="match status" value="1"/>
</dbReference>
<evidence type="ECO:0000313" key="3">
    <source>
        <dbReference type="Proteomes" id="UP000756132"/>
    </source>
</evidence>
<dbReference type="SUPFAM" id="SSF53335">
    <property type="entry name" value="S-adenosyl-L-methionine-dependent methyltransferases"/>
    <property type="match status" value="1"/>
</dbReference>
<reference evidence="2" key="2">
    <citation type="journal article" date="2022" name="Microb. Genom.">
        <title>A chromosome-scale genome assembly of the tomato pathogen Cladosporium fulvum reveals a compartmentalized genome architecture and the presence of a dispensable chromosome.</title>
        <authorList>
            <person name="Zaccaron A.Z."/>
            <person name="Chen L.H."/>
            <person name="Samaras A."/>
            <person name="Stergiopoulos I."/>
        </authorList>
    </citation>
    <scope>NUCLEOTIDE SEQUENCE</scope>
    <source>
        <strain evidence="2">Race5_Kim</strain>
    </source>
</reference>
<dbReference type="CDD" id="cd02440">
    <property type="entry name" value="AdoMet_MTases"/>
    <property type="match status" value="1"/>
</dbReference>
<dbReference type="InterPro" id="IPR029063">
    <property type="entry name" value="SAM-dependent_MTases_sf"/>
</dbReference>
<reference evidence="2" key="1">
    <citation type="submission" date="2021-12" db="EMBL/GenBank/DDBJ databases">
        <authorList>
            <person name="Zaccaron A."/>
            <person name="Stergiopoulos I."/>
        </authorList>
    </citation>
    <scope>NUCLEOTIDE SEQUENCE</scope>
    <source>
        <strain evidence="2">Race5_Kim</strain>
    </source>
</reference>
<dbReference type="Pfam" id="PF13489">
    <property type="entry name" value="Methyltransf_23"/>
    <property type="match status" value="1"/>
</dbReference>
<dbReference type="GO" id="GO:0008168">
    <property type="term" value="F:methyltransferase activity"/>
    <property type="evidence" value="ECO:0007669"/>
    <property type="project" value="UniProtKB-KW"/>
</dbReference>
<dbReference type="OrthoDB" id="10017101at2759"/>
<dbReference type="EMBL" id="CP090175">
    <property type="protein sequence ID" value="UJO24972.1"/>
    <property type="molecule type" value="Genomic_DNA"/>
</dbReference>
<name>A0A9Q8UWJ5_PASFU</name>
<evidence type="ECO:0000313" key="2">
    <source>
        <dbReference type="EMBL" id="UJO24972.1"/>
    </source>
</evidence>
<dbReference type="GO" id="GO:0032259">
    <property type="term" value="P:methylation"/>
    <property type="evidence" value="ECO:0007669"/>
    <property type="project" value="UniProtKB-KW"/>
</dbReference>
<feature type="region of interest" description="Disordered" evidence="1">
    <location>
        <begin position="1"/>
        <end position="28"/>
    </location>
</feature>
<dbReference type="Proteomes" id="UP000756132">
    <property type="component" value="Chromosome 13"/>
</dbReference>
<protein>
    <submittedName>
        <fullName evidence="2">Methyltransferase pytC</fullName>
    </submittedName>
</protein>